<evidence type="ECO:0000313" key="3">
    <source>
        <dbReference type="Proteomes" id="UP001597264"/>
    </source>
</evidence>
<keyword evidence="2" id="KW-0560">Oxidoreductase</keyword>
<feature type="chain" id="PRO_5047305223" evidence="1">
    <location>
        <begin position="24"/>
        <end position="197"/>
    </location>
</feature>
<organism evidence="2 3">
    <name type="scientific">Microbulbifer celer</name>
    <dbReference type="NCBI Taxonomy" id="435905"/>
    <lineage>
        <taxon>Bacteria</taxon>
        <taxon>Pseudomonadati</taxon>
        <taxon>Pseudomonadota</taxon>
        <taxon>Gammaproteobacteria</taxon>
        <taxon>Cellvibrionales</taxon>
        <taxon>Microbulbiferaceae</taxon>
        <taxon>Microbulbifer</taxon>
    </lineage>
</organism>
<name>A0ABW3UAG9_9GAMM</name>
<dbReference type="Pfam" id="PF13618">
    <property type="entry name" value="Gluconate_2-dh3"/>
    <property type="match status" value="1"/>
</dbReference>
<sequence>MNRRSLLKNLMLAAGGLALLPVAEFTRARVLAAYDELQVTPSQQRLLKKLVDTLIPATDVDGETLKGAAELDVQDFVLVMVNDCLNHTNQKMFIAGLQLFDDFPSSSGKPRFSELDRSDSERLLADIWGRENPREPRQSQALAAVRYFLDTSKWYAIQGYLHSEYVMTELMPYQLVPGPVFDGDKKIDPEAKVNLHG</sequence>
<reference evidence="3" key="1">
    <citation type="journal article" date="2019" name="Int. J. Syst. Evol. Microbiol.">
        <title>The Global Catalogue of Microorganisms (GCM) 10K type strain sequencing project: providing services to taxonomists for standard genome sequencing and annotation.</title>
        <authorList>
            <consortium name="The Broad Institute Genomics Platform"/>
            <consortium name="The Broad Institute Genome Sequencing Center for Infectious Disease"/>
            <person name="Wu L."/>
            <person name="Ma J."/>
        </authorList>
    </citation>
    <scope>NUCLEOTIDE SEQUENCE [LARGE SCALE GENOMIC DNA]</scope>
    <source>
        <strain evidence="3">CCUG 54356</strain>
    </source>
</reference>
<feature type="signal peptide" evidence="1">
    <location>
        <begin position="1"/>
        <end position="23"/>
    </location>
</feature>
<keyword evidence="3" id="KW-1185">Reference proteome</keyword>
<gene>
    <name evidence="2" type="ORF">ACFQ2X_11795</name>
</gene>
<keyword evidence="1" id="KW-0732">Signal</keyword>
<comment type="caution">
    <text evidence="2">The sequence shown here is derived from an EMBL/GenBank/DDBJ whole genome shotgun (WGS) entry which is preliminary data.</text>
</comment>
<accession>A0ABW3UAG9</accession>
<dbReference type="Proteomes" id="UP001597264">
    <property type="component" value="Unassembled WGS sequence"/>
</dbReference>
<evidence type="ECO:0000256" key="1">
    <source>
        <dbReference type="SAM" id="SignalP"/>
    </source>
</evidence>
<dbReference type="EC" id="1.-.-.-" evidence="2"/>
<dbReference type="EMBL" id="JBHTLR010000013">
    <property type="protein sequence ID" value="MFD1217284.1"/>
    <property type="molecule type" value="Genomic_DNA"/>
</dbReference>
<protein>
    <submittedName>
        <fullName evidence="2">Gluconate 2-dehydrogenase subunit 3 family protein</fullName>
        <ecNumber evidence="2">1.-.-.-</ecNumber>
    </submittedName>
</protein>
<dbReference type="GO" id="GO:0016491">
    <property type="term" value="F:oxidoreductase activity"/>
    <property type="evidence" value="ECO:0007669"/>
    <property type="project" value="UniProtKB-KW"/>
</dbReference>
<dbReference type="InterPro" id="IPR027056">
    <property type="entry name" value="Gluconate_2DH_su3"/>
</dbReference>
<evidence type="ECO:0000313" key="2">
    <source>
        <dbReference type="EMBL" id="MFD1217284.1"/>
    </source>
</evidence>
<dbReference type="RefSeq" id="WP_230435911.1">
    <property type="nucleotide sequence ID" value="NZ_CP087715.1"/>
</dbReference>
<proteinExistence type="predicted"/>